<gene>
    <name evidence="1" type="ORF">CB5_LOCUS12421</name>
</gene>
<reference evidence="1" key="1">
    <citation type="submission" date="2020-07" db="EMBL/GenBank/DDBJ databases">
        <authorList>
            <person name="Lin J."/>
        </authorList>
    </citation>
    <scope>NUCLEOTIDE SEQUENCE</scope>
</reference>
<name>A0A6V7PEB1_ANACO</name>
<proteinExistence type="predicted"/>
<accession>A0A6V7PEB1</accession>
<dbReference type="EMBL" id="LR862147">
    <property type="protein sequence ID" value="CAD1829210.1"/>
    <property type="molecule type" value="Genomic_DNA"/>
</dbReference>
<dbReference type="AlphaFoldDB" id="A0A6V7PEB1"/>
<protein>
    <submittedName>
        <fullName evidence="1">Uncharacterized protein</fullName>
    </submittedName>
</protein>
<evidence type="ECO:0000313" key="1">
    <source>
        <dbReference type="EMBL" id="CAD1829210.1"/>
    </source>
</evidence>
<organism evidence="1">
    <name type="scientific">Ananas comosus var. bracteatus</name>
    <name type="common">red pineapple</name>
    <dbReference type="NCBI Taxonomy" id="296719"/>
    <lineage>
        <taxon>Eukaryota</taxon>
        <taxon>Viridiplantae</taxon>
        <taxon>Streptophyta</taxon>
        <taxon>Embryophyta</taxon>
        <taxon>Tracheophyta</taxon>
        <taxon>Spermatophyta</taxon>
        <taxon>Magnoliopsida</taxon>
        <taxon>Liliopsida</taxon>
        <taxon>Poales</taxon>
        <taxon>Bromeliaceae</taxon>
        <taxon>Bromelioideae</taxon>
        <taxon>Ananas</taxon>
    </lineage>
</organism>
<sequence length="133" mass="14485">MLVDHLATRAMAEGDVPMYRETTITPYILQVYGGSVHVPDMLPLVPERDRSRRVGRPALMQQQLAAASCLMFGPSWPRVAAGSPGGVGGAQVRRRSAVTASEVGLGHGVEARRVWVTSCGCRLKWWRQGGERS</sequence>